<dbReference type="AlphaFoldDB" id="A0A8S4QIW1"/>
<sequence length="110" mass="11844">MICNSIHSILAEDLVNSGNAIPGYHNTGCALGGQPRGSFVTRAATTIRHPLCGAIAIEQCLMPVCTFKLVNTFVTETLRSGRKTSFRTLIESDVLVPPDENCRTPEVINA</sequence>
<comment type="caution">
    <text evidence="1">The sequence shown here is derived from an EMBL/GenBank/DDBJ whole genome shotgun (WGS) entry which is preliminary data.</text>
</comment>
<gene>
    <name evidence="1" type="primary">jg19848</name>
    <name evidence="1" type="ORF">PAEG_LOCUS3365</name>
</gene>
<proteinExistence type="predicted"/>
<protein>
    <submittedName>
        <fullName evidence="1">Jg19848 protein</fullName>
    </submittedName>
</protein>
<name>A0A8S4QIW1_9NEOP</name>
<accession>A0A8S4QIW1</accession>
<organism evidence="1 2">
    <name type="scientific">Pararge aegeria aegeria</name>
    <dbReference type="NCBI Taxonomy" id="348720"/>
    <lineage>
        <taxon>Eukaryota</taxon>
        <taxon>Metazoa</taxon>
        <taxon>Ecdysozoa</taxon>
        <taxon>Arthropoda</taxon>
        <taxon>Hexapoda</taxon>
        <taxon>Insecta</taxon>
        <taxon>Pterygota</taxon>
        <taxon>Neoptera</taxon>
        <taxon>Endopterygota</taxon>
        <taxon>Lepidoptera</taxon>
        <taxon>Glossata</taxon>
        <taxon>Ditrysia</taxon>
        <taxon>Papilionoidea</taxon>
        <taxon>Nymphalidae</taxon>
        <taxon>Satyrinae</taxon>
        <taxon>Satyrini</taxon>
        <taxon>Parargina</taxon>
        <taxon>Pararge</taxon>
    </lineage>
</organism>
<keyword evidence="2" id="KW-1185">Reference proteome</keyword>
<evidence type="ECO:0000313" key="1">
    <source>
        <dbReference type="EMBL" id="CAH2211551.1"/>
    </source>
</evidence>
<reference evidence="1" key="1">
    <citation type="submission" date="2022-03" db="EMBL/GenBank/DDBJ databases">
        <authorList>
            <person name="Lindestad O."/>
        </authorList>
    </citation>
    <scope>NUCLEOTIDE SEQUENCE</scope>
</reference>
<evidence type="ECO:0000313" key="2">
    <source>
        <dbReference type="Proteomes" id="UP000838756"/>
    </source>
</evidence>
<dbReference type="EMBL" id="CAKXAJ010010744">
    <property type="protein sequence ID" value="CAH2211551.1"/>
    <property type="molecule type" value="Genomic_DNA"/>
</dbReference>
<dbReference type="Proteomes" id="UP000838756">
    <property type="component" value="Unassembled WGS sequence"/>
</dbReference>